<protein>
    <submittedName>
        <fullName evidence="1">Uncharacterized protein</fullName>
    </submittedName>
</protein>
<organism evidence="1">
    <name type="scientific">Clandestinovirus</name>
    <dbReference type="NCBI Taxonomy" id="2831644"/>
    <lineage>
        <taxon>Viruses</taxon>
    </lineage>
</organism>
<evidence type="ECO:0000313" key="1">
    <source>
        <dbReference type="EMBL" id="QYA18499.1"/>
    </source>
</evidence>
<dbReference type="EMBL" id="MZ420154">
    <property type="protein sequence ID" value="QYA18499.1"/>
    <property type="molecule type" value="Genomic_DNA"/>
</dbReference>
<reference evidence="1" key="1">
    <citation type="submission" date="2021-06" db="EMBL/GenBank/DDBJ databases">
        <authorList>
            <person name="Rolland C."/>
        </authorList>
    </citation>
    <scope>NUCLEOTIDE SEQUENCE</scope>
    <source>
        <strain evidence="1">347.936635</strain>
    </source>
</reference>
<gene>
    <name evidence="1" type="ORF">KOM_12_230</name>
</gene>
<accession>A0A8F8KQV0</accession>
<sequence>MKICASSQIYWNIEQIFESQISTSHKRFNANFGQYSQYQNQLHHTMLKLLATIFGFVLLSSALATDYVSVSYCDVDQDGIQRNYVTNHCFDNSFTVSCNAAYSSVFLKDCQGNLLGTYKTGSCIDGSPVWAGKSVFITCDNFHPEAPNGWTADIVYPASTVNCDQNTEPVSSFFYASTCQNANRMGGNFTVAPCSADGITWYTCTSGCRCTPVGQTSHNSCYDNGQRAIRCGGVPIATPTASPVNVDVPMMQSSTSKILRDALLMTIIQVFLLWVLNL</sequence>
<name>A0A8F8KQV0_9VIRU</name>
<proteinExistence type="predicted"/>